<comment type="caution">
    <text evidence="3">The sequence shown here is derived from an EMBL/GenBank/DDBJ whole genome shotgun (WGS) entry which is preliminary data.</text>
</comment>
<accession>A0ABT1QWC9</accession>
<dbReference type="SUPFAM" id="SSF57884">
    <property type="entry name" value="Ada DNA repair protein, N-terminal domain (N-Ada 10)"/>
    <property type="match status" value="1"/>
</dbReference>
<dbReference type="Pfam" id="PF02805">
    <property type="entry name" value="Ada_Zn_binding"/>
    <property type="match status" value="1"/>
</dbReference>
<feature type="domain" description="Ada DNA repair metal-binding" evidence="2">
    <location>
        <begin position="44"/>
        <end position="89"/>
    </location>
</feature>
<evidence type="ECO:0000256" key="1">
    <source>
        <dbReference type="ARBA" id="ARBA00023159"/>
    </source>
</evidence>
<proteinExistence type="predicted"/>
<name>A0ABT1QWC9_9GAMM</name>
<sequence>MTRAEVRGAAQIPASPRTFTLTGADGKPVFSSVPGTLGGHRGGRLYGRLDCRAALLALARGGYAKQRVFFADEATAVAAGYRPCAVCMPREYAAWKRGRPARPACGRRNGAGA</sequence>
<dbReference type="EMBL" id="JANFQO010000019">
    <property type="protein sequence ID" value="MCQ4166598.1"/>
    <property type="molecule type" value="Genomic_DNA"/>
</dbReference>
<organism evidence="3 4">
    <name type="scientific">Tahibacter harae</name>
    <dbReference type="NCBI Taxonomy" id="2963937"/>
    <lineage>
        <taxon>Bacteria</taxon>
        <taxon>Pseudomonadati</taxon>
        <taxon>Pseudomonadota</taxon>
        <taxon>Gammaproteobacteria</taxon>
        <taxon>Lysobacterales</taxon>
        <taxon>Rhodanobacteraceae</taxon>
        <taxon>Tahibacter</taxon>
    </lineage>
</organism>
<reference evidence="3" key="1">
    <citation type="submission" date="2022-07" db="EMBL/GenBank/DDBJ databases">
        <title>Tahibacter sp., a new gammaproteobacterium isolated from the silt sample collected at pig farm.</title>
        <authorList>
            <person name="Chen H."/>
        </authorList>
    </citation>
    <scope>NUCLEOTIDE SEQUENCE</scope>
    <source>
        <strain evidence="3">P2K</strain>
    </source>
</reference>
<protein>
    <submittedName>
        <fullName evidence="3">Metal-binding protein</fullName>
    </submittedName>
</protein>
<evidence type="ECO:0000259" key="2">
    <source>
        <dbReference type="Pfam" id="PF02805"/>
    </source>
</evidence>
<gene>
    <name evidence="3" type="ORF">NM961_17935</name>
</gene>
<evidence type="ECO:0000313" key="4">
    <source>
        <dbReference type="Proteomes" id="UP001165498"/>
    </source>
</evidence>
<dbReference type="InterPro" id="IPR035451">
    <property type="entry name" value="Ada-like_dom_sf"/>
</dbReference>
<keyword evidence="1" id="KW-0010">Activator</keyword>
<dbReference type="InterPro" id="IPR004026">
    <property type="entry name" value="Ada_DNA_repair_Zn-bd"/>
</dbReference>
<keyword evidence="4" id="KW-1185">Reference proteome</keyword>
<dbReference type="Gene3D" id="3.40.10.10">
    <property type="entry name" value="DNA Methylphosphotriester Repair Domain"/>
    <property type="match status" value="1"/>
</dbReference>
<dbReference type="RefSeq" id="WP_255915788.1">
    <property type="nucleotide sequence ID" value="NZ_JANFQO010000019.1"/>
</dbReference>
<dbReference type="Proteomes" id="UP001165498">
    <property type="component" value="Unassembled WGS sequence"/>
</dbReference>
<evidence type="ECO:0000313" key="3">
    <source>
        <dbReference type="EMBL" id="MCQ4166598.1"/>
    </source>
</evidence>